<dbReference type="InterPro" id="IPR016160">
    <property type="entry name" value="Ald_DH_CS_CYS"/>
</dbReference>
<organism evidence="4">
    <name type="scientific">hydrothermal vent metagenome</name>
    <dbReference type="NCBI Taxonomy" id="652676"/>
    <lineage>
        <taxon>unclassified sequences</taxon>
        <taxon>metagenomes</taxon>
        <taxon>ecological metagenomes</taxon>
    </lineage>
</organism>
<dbReference type="SUPFAM" id="SSF53720">
    <property type="entry name" value="ALDH-like"/>
    <property type="match status" value="1"/>
</dbReference>
<proteinExistence type="inferred from homology"/>
<dbReference type="FunFam" id="3.40.309.10:FF:000009">
    <property type="entry name" value="Aldehyde dehydrogenase A"/>
    <property type="match status" value="1"/>
</dbReference>
<dbReference type="EMBL" id="UOEO01000122">
    <property type="protein sequence ID" value="VAW19870.1"/>
    <property type="molecule type" value="Genomic_DNA"/>
</dbReference>
<dbReference type="AlphaFoldDB" id="A0A3B0TT23"/>
<dbReference type="InterPro" id="IPR016163">
    <property type="entry name" value="Ald_DH_C"/>
</dbReference>
<sequence>MGTELKTDYKMLIAGSFVAGQGHRPVINPTTGAPLAEMPLATPAMALDAIQAAKEAQPGWGAKSPLERAQVMKTIAELIRKDAERLARLIVMEQGKPINEARGEVGGAAEFFDFFAGYARHIQGEILPSDFAGEQIWIQRVPIGVVLAIIPWNYPLALVARKVAPAMIAGDTVVLKPHEDTPFCALEMARIFDHAGVPAGVVNIVTGEGATIGETLCNASDVNLITMTGSVPTGKRIMSNAAKNLTPVSLELGGKAPFIVMADSDLDLAVRSAVTSRFMNCGQVCICNERTLVERAVYDQFVDSFIAQSRKLRIGDPLFGTTDIGPKVSHEELVKVEHYVQMAVEQGAELRLGGNRPEHPPTQGGFWYCPTVLTGLTHDMDIMHKEIFGPVVPIMPFDGFDEAVALANDCDYGLSAYLFTNDLQKIMHAVNEISFGELYINRIGPESLQGFHVGYHNSGIGGDDGTHGLETYMRKKTVYVNYSGKPTASLMPYGG</sequence>
<evidence type="ECO:0000256" key="2">
    <source>
        <dbReference type="ARBA" id="ARBA00023002"/>
    </source>
</evidence>
<dbReference type="CDD" id="cd07088">
    <property type="entry name" value="ALDH_LactADH-AldA"/>
    <property type="match status" value="1"/>
</dbReference>
<accession>A0A3B0TT23</accession>
<evidence type="ECO:0000313" key="4">
    <source>
        <dbReference type="EMBL" id="VAW19870.1"/>
    </source>
</evidence>
<dbReference type="NCBIfam" id="NF007497">
    <property type="entry name" value="PRK10090.1"/>
    <property type="match status" value="1"/>
</dbReference>
<evidence type="ECO:0000256" key="1">
    <source>
        <dbReference type="ARBA" id="ARBA00009986"/>
    </source>
</evidence>
<gene>
    <name evidence="4" type="ORF">MNBD_ALPHA12-1274</name>
</gene>
<keyword evidence="2 4" id="KW-0560">Oxidoreductase</keyword>
<dbReference type="GO" id="GO:0004029">
    <property type="term" value="F:aldehyde dehydrogenase (NAD+) activity"/>
    <property type="evidence" value="ECO:0007669"/>
    <property type="project" value="UniProtKB-EC"/>
</dbReference>
<comment type="similarity">
    <text evidence="1">Belongs to the aldehyde dehydrogenase family.</text>
</comment>
<protein>
    <submittedName>
        <fullName evidence="4">Aldehyde dehydrogenase</fullName>
        <ecNumber evidence="4">1.2.1.3</ecNumber>
    </submittedName>
</protein>
<dbReference type="EC" id="1.2.1.3" evidence="4"/>
<feature type="domain" description="Aldehyde dehydrogenase" evidence="3">
    <location>
        <begin position="21"/>
        <end position="478"/>
    </location>
</feature>
<dbReference type="InterPro" id="IPR016162">
    <property type="entry name" value="Ald_DH_N"/>
</dbReference>
<name>A0A3B0TT23_9ZZZZ</name>
<dbReference type="Pfam" id="PF00171">
    <property type="entry name" value="Aldedh"/>
    <property type="match status" value="1"/>
</dbReference>
<dbReference type="PROSITE" id="PS00687">
    <property type="entry name" value="ALDEHYDE_DEHYDR_GLU"/>
    <property type="match status" value="1"/>
</dbReference>
<reference evidence="4" key="1">
    <citation type="submission" date="2018-06" db="EMBL/GenBank/DDBJ databases">
        <authorList>
            <person name="Zhirakovskaya E."/>
        </authorList>
    </citation>
    <scope>NUCLEOTIDE SEQUENCE</scope>
</reference>
<dbReference type="InterPro" id="IPR015590">
    <property type="entry name" value="Aldehyde_DH_dom"/>
</dbReference>
<dbReference type="Gene3D" id="3.40.605.10">
    <property type="entry name" value="Aldehyde Dehydrogenase, Chain A, domain 1"/>
    <property type="match status" value="1"/>
</dbReference>
<dbReference type="PANTHER" id="PTHR11699">
    <property type="entry name" value="ALDEHYDE DEHYDROGENASE-RELATED"/>
    <property type="match status" value="1"/>
</dbReference>
<dbReference type="FunFam" id="3.40.605.10:FF:000007">
    <property type="entry name" value="NAD/NADP-dependent betaine aldehyde dehydrogenase"/>
    <property type="match status" value="1"/>
</dbReference>
<dbReference type="PROSITE" id="PS00070">
    <property type="entry name" value="ALDEHYDE_DEHYDR_CYS"/>
    <property type="match status" value="1"/>
</dbReference>
<evidence type="ECO:0000259" key="3">
    <source>
        <dbReference type="Pfam" id="PF00171"/>
    </source>
</evidence>
<dbReference type="InterPro" id="IPR016161">
    <property type="entry name" value="Ald_DH/histidinol_DH"/>
</dbReference>
<dbReference type="InterPro" id="IPR029510">
    <property type="entry name" value="Ald_DH_CS_GLU"/>
</dbReference>
<dbReference type="Gene3D" id="3.40.309.10">
    <property type="entry name" value="Aldehyde Dehydrogenase, Chain A, domain 2"/>
    <property type="match status" value="1"/>
</dbReference>